<feature type="domain" description="tRNA-specific 2-thiouridylase MnmA-like C-terminal" evidence="5">
    <location>
        <begin position="359"/>
        <end position="441"/>
    </location>
</feature>
<evidence type="ECO:0000313" key="6">
    <source>
        <dbReference type="EMBL" id="GAX18157.1"/>
    </source>
</evidence>
<reference evidence="6 7" key="1">
    <citation type="journal article" date="2015" name="Plant Cell">
        <title>Oil accumulation by the oleaginous diatom Fistulifera solaris as revealed by the genome and transcriptome.</title>
        <authorList>
            <person name="Tanaka T."/>
            <person name="Maeda Y."/>
            <person name="Veluchamy A."/>
            <person name="Tanaka M."/>
            <person name="Abida H."/>
            <person name="Marechal E."/>
            <person name="Bowler C."/>
            <person name="Muto M."/>
            <person name="Sunaga Y."/>
            <person name="Tanaka M."/>
            <person name="Yoshino T."/>
            <person name="Taniguchi T."/>
            <person name="Fukuda Y."/>
            <person name="Nemoto M."/>
            <person name="Matsumoto M."/>
            <person name="Wong P.S."/>
            <person name="Aburatani S."/>
            <person name="Fujibuchi W."/>
        </authorList>
    </citation>
    <scope>NUCLEOTIDE SEQUENCE [LARGE SCALE GENOMIC DNA]</scope>
    <source>
        <strain evidence="6 7">JPCC DA0580</strain>
    </source>
</reference>
<dbReference type="PANTHER" id="PTHR11933">
    <property type="entry name" value="TRNA 5-METHYLAMINOMETHYL-2-THIOURIDYLATE -METHYLTRANSFERASE"/>
    <property type="match status" value="1"/>
</dbReference>
<evidence type="ECO:0000256" key="1">
    <source>
        <dbReference type="ARBA" id="ARBA00003986"/>
    </source>
</evidence>
<gene>
    <name evidence="6" type="ORF">FisN_25Hh140</name>
</gene>
<dbReference type="GO" id="GO:0002143">
    <property type="term" value="P:tRNA wobble position uridine thiolation"/>
    <property type="evidence" value="ECO:0007669"/>
    <property type="project" value="TreeGrafter"/>
</dbReference>
<organism evidence="6 7">
    <name type="scientific">Fistulifera solaris</name>
    <name type="common">Oleaginous diatom</name>
    <dbReference type="NCBI Taxonomy" id="1519565"/>
    <lineage>
        <taxon>Eukaryota</taxon>
        <taxon>Sar</taxon>
        <taxon>Stramenopiles</taxon>
        <taxon>Ochrophyta</taxon>
        <taxon>Bacillariophyta</taxon>
        <taxon>Bacillariophyceae</taxon>
        <taxon>Bacillariophycidae</taxon>
        <taxon>Naviculales</taxon>
        <taxon>Naviculaceae</taxon>
        <taxon>Fistulifera</taxon>
    </lineage>
</organism>
<evidence type="ECO:0000256" key="3">
    <source>
        <dbReference type="ARBA" id="ARBA00011953"/>
    </source>
</evidence>
<dbReference type="InterPro" id="IPR004506">
    <property type="entry name" value="MnmA-like"/>
</dbReference>
<evidence type="ECO:0000313" key="7">
    <source>
        <dbReference type="Proteomes" id="UP000198406"/>
    </source>
</evidence>
<comment type="similarity">
    <text evidence="2">Belongs to the MnmA/TRMU family.</text>
</comment>
<dbReference type="InterPro" id="IPR014729">
    <property type="entry name" value="Rossmann-like_a/b/a_fold"/>
</dbReference>
<proteinExistence type="inferred from homology"/>
<accession>A0A1Z5JVU6</accession>
<dbReference type="OrthoDB" id="3685at2759"/>
<dbReference type="Proteomes" id="UP000198406">
    <property type="component" value="Unassembled WGS sequence"/>
</dbReference>
<comment type="catalytic activity">
    <reaction evidence="4">
        <text>5-taurinomethyluridine(34) in tRNA + S-sulfanyl-L-cysteinyl-[protein] + AH2 + ATP = 5-taurinomethyl-2-thiouridine(34) in tRNA + L-cysteinyl-[protein] + A + AMP + diphosphate + H(+)</text>
        <dbReference type="Rhea" id="RHEA:47040"/>
        <dbReference type="Rhea" id="RHEA-COMP:10131"/>
        <dbReference type="Rhea" id="RHEA-COMP:11726"/>
        <dbReference type="Rhea" id="RHEA-COMP:11732"/>
        <dbReference type="Rhea" id="RHEA-COMP:11733"/>
        <dbReference type="ChEBI" id="CHEBI:13193"/>
        <dbReference type="ChEBI" id="CHEBI:15378"/>
        <dbReference type="ChEBI" id="CHEBI:17499"/>
        <dbReference type="ChEBI" id="CHEBI:29950"/>
        <dbReference type="ChEBI" id="CHEBI:30616"/>
        <dbReference type="ChEBI" id="CHEBI:33019"/>
        <dbReference type="ChEBI" id="CHEBI:61963"/>
        <dbReference type="ChEBI" id="CHEBI:87171"/>
        <dbReference type="ChEBI" id="CHEBI:87172"/>
        <dbReference type="ChEBI" id="CHEBI:456215"/>
        <dbReference type="EC" id="2.8.1.14"/>
    </reaction>
</comment>
<evidence type="ECO:0000256" key="4">
    <source>
        <dbReference type="ARBA" id="ARBA00049564"/>
    </source>
</evidence>
<dbReference type="EMBL" id="BDSP01000124">
    <property type="protein sequence ID" value="GAX18157.1"/>
    <property type="molecule type" value="Genomic_DNA"/>
</dbReference>
<protein>
    <recommendedName>
        <fullName evidence="3">tRNA-5-taurinomethyluridine 2-sulfurtransferase</fullName>
        <ecNumber evidence="3">2.8.1.14</ecNumber>
    </recommendedName>
</protein>
<dbReference type="CDD" id="cd01998">
    <property type="entry name" value="MnmA_TRMU-like"/>
    <property type="match status" value="1"/>
</dbReference>
<dbReference type="EC" id="2.8.1.14" evidence="3"/>
<dbReference type="SUPFAM" id="SSF52402">
    <property type="entry name" value="Adenine nucleotide alpha hydrolases-like"/>
    <property type="match status" value="1"/>
</dbReference>
<sequence length="474" mass="52319">MIRSWRMAVPARYPRQRTILQRRYHSSNDERVVVALSGGVDSSVALGLLQSQRRDSLSAIYMSNWNLYDDDSVQCTTEVDWNDAQAVARHFQCPILRVALEAEYWTCVFEPFLDGLSSQQMGNPDIACNTYIKFGALLEIVKKRYGPDTVLATGHYARLWSPNREAAPPFLQAVLDNDSTGLVHWVRESSLESNASILLAAADSSKDQSYFLSGCCGQALRDACFPLGDLYKSTHHSQDARTVRQLAMEWKIPVANKKDSTGICFVGKRRSFRDFLLQNHYLPQAHAPVDFIDVDTQHVVGTTAPNNAHPVLFTPGQGAKISGSPTKYFVVGILEPTPASHHHRVGVCAGTHHPALYADTLFLHNIHWITGCLPPHLGNGQSLRLKCRIRHLQPLQDCTLSYDDAGTFRLTFDLPLRGITSGQQAVLYDPSGLVCLGGGPIGTRGPSLFEMGLPMPQEVAPAGHNDRSVLSMSS</sequence>
<dbReference type="AlphaFoldDB" id="A0A1Z5JVU6"/>
<dbReference type="GO" id="GO:0061708">
    <property type="term" value="F:tRNA-5-taurinomethyluridine 2-sulfurtransferase"/>
    <property type="evidence" value="ECO:0007669"/>
    <property type="project" value="UniProtKB-EC"/>
</dbReference>
<keyword evidence="6" id="KW-0808">Transferase</keyword>
<evidence type="ECO:0000259" key="5">
    <source>
        <dbReference type="Pfam" id="PF20258"/>
    </source>
</evidence>
<dbReference type="Gene3D" id="3.40.50.620">
    <property type="entry name" value="HUPs"/>
    <property type="match status" value="1"/>
</dbReference>
<dbReference type="Gene3D" id="2.40.30.10">
    <property type="entry name" value="Translation factors"/>
    <property type="match status" value="1"/>
</dbReference>
<comment type="function">
    <text evidence="1">Catalyzes the 2-thiolation of uridine at the wobble position (U34) of mitochondrial tRNA(Lys), tRNA(Glu) and tRNA(Gln). Required for the formation of 5-taurinomethyl-2-thiouridine (tm5s2U) of mitochondrial tRNA(Lys), tRNA(Glu), and tRNA(Gln) at the wobble position. ATP is required to activate the C2 atom of the wobble base.</text>
</comment>
<name>A0A1Z5JVU6_FISSO</name>
<dbReference type="Pfam" id="PF20258">
    <property type="entry name" value="tRNA_Me_trans_C"/>
    <property type="match status" value="1"/>
</dbReference>
<dbReference type="InParanoid" id="A0A1Z5JVU6"/>
<dbReference type="InterPro" id="IPR046885">
    <property type="entry name" value="MnmA-like_C"/>
</dbReference>
<evidence type="ECO:0000256" key="2">
    <source>
        <dbReference type="ARBA" id="ARBA00006191"/>
    </source>
</evidence>
<comment type="caution">
    <text evidence="6">The sequence shown here is derived from an EMBL/GenBank/DDBJ whole genome shotgun (WGS) entry which is preliminary data.</text>
</comment>
<dbReference type="Pfam" id="PF03054">
    <property type="entry name" value="tRNA_Me_trans"/>
    <property type="match status" value="1"/>
</dbReference>
<keyword evidence="7" id="KW-1185">Reference proteome</keyword>
<dbReference type="PANTHER" id="PTHR11933:SF5">
    <property type="entry name" value="MITOCHONDRIAL TRNA-SPECIFIC 2-THIOURIDYLASE 1"/>
    <property type="match status" value="1"/>
</dbReference>